<evidence type="ECO:0000313" key="1">
    <source>
        <dbReference type="EMBL" id="KAJ8642453.1"/>
    </source>
</evidence>
<name>A0ACC2MAL5_PERAE</name>
<dbReference type="EMBL" id="CM056813">
    <property type="protein sequence ID" value="KAJ8642453.1"/>
    <property type="molecule type" value="Genomic_DNA"/>
</dbReference>
<keyword evidence="2" id="KW-1185">Reference proteome</keyword>
<reference evidence="1 2" key="1">
    <citation type="journal article" date="2022" name="Hortic Res">
        <title>A haplotype resolved chromosomal level avocado genome allows analysis of novel avocado genes.</title>
        <authorList>
            <person name="Nath O."/>
            <person name="Fletcher S.J."/>
            <person name="Hayward A."/>
            <person name="Shaw L.M."/>
            <person name="Masouleh A.K."/>
            <person name="Furtado A."/>
            <person name="Henry R.J."/>
            <person name="Mitter N."/>
        </authorList>
    </citation>
    <scope>NUCLEOTIDE SEQUENCE [LARGE SCALE GENOMIC DNA]</scope>
    <source>
        <strain evidence="2">cv. Hass</strain>
    </source>
</reference>
<sequence>MKIAYLRQIGFWSTIFSCMCTCMTSPLGNETDRLALLHLKNEVTGDPFQIISSWNDSLHFCQWKGVICGPKHDHVQRVKALKLRGHSLAGTISAHIENLTFLTSIDLSNNTFHGGIPKEIGHLFQLQHLDLSQNSLQGQVPASLTHSSNLRSIILCYNLLDGNIPDELSSLPKLRELHLDSNNLTGSFPPSLGNLSTLAQLSLGYNNLHGRIPDDIGRLTNLVLFQVGDNRLSGVIPAPLLNLSSLMYFAAAKNKLQGSIPADFGPALPNLKVVYLGANLFSGPIPASISNASGLSDLDLTENNFSGPVPSSLGTLHDLTLLGLGDSRLGGLQGGVDFDFLTCLINCSYLEVLTLSGNQFTGELPISVTNLSSHLKQLRLERNHVRGSIPAGIDRLADLTLLCMEENTLTGTIPTGIGKLYKLGSVDLSGNRLTGQVPSSIGNLTQLTSLRLGGNGLEGSIPSTLGNCQKLNELDLSDNNLNGTIPTQIFRISSLSIFLDLSKNSFNGSLPLDIGHLMSLTELDVSMNDLTGEIPSMLGECSSLVSLYLDENHFQGAIPPSLDSLRGVQHLGLSCNNLSGLIPQYLEEFPFLQYFNLSFNDFEGEVPKRGVFANASAISVVGNKKLCGGNPMLLLPMCSKEKQKDLHFLVITVPLVGMIVLSVLLSSMYVTFSTARTLRKNPSSRSAVNYQFPKVSYADLLKATNSFSSANLIGLGSHGFVYKGNLFYPKKVVAVKVINLMQHRASTSFTAECEALWNIRHRNLVKILTACSSVDYKGNNFKALVYEYMPNGSLEKWLRPDVDDDRSESRILSLPQRINIAIDVASALDYLHHHCHTTIVHCDIKPSNILLDDDMNAHVGDFGLARLLFEGTNNFHQVQTCSIEMRGSIGYIPPEYGISGYISTYGDVYSYGILVLEMFTGKKPTDGMFKDDISLHLLAKGSLPEHVMDIVDPQLLSEAITCEKNCNKEKDGLHDCLVSVIRIGVSCSESSPIERMDVADVVMKLHSIRESYHKTVNREKLGA</sequence>
<evidence type="ECO:0000313" key="2">
    <source>
        <dbReference type="Proteomes" id="UP001234297"/>
    </source>
</evidence>
<protein>
    <submittedName>
        <fullName evidence="1">Uncharacterized protein</fullName>
    </submittedName>
</protein>
<comment type="caution">
    <text evidence="1">The sequence shown here is derived from an EMBL/GenBank/DDBJ whole genome shotgun (WGS) entry which is preliminary data.</text>
</comment>
<proteinExistence type="predicted"/>
<gene>
    <name evidence="1" type="ORF">MRB53_019147</name>
</gene>
<organism evidence="1 2">
    <name type="scientific">Persea americana</name>
    <name type="common">Avocado</name>
    <dbReference type="NCBI Taxonomy" id="3435"/>
    <lineage>
        <taxon>Eukaryota</taxon>
        <taxon>Viridiplantae</taxon>
        <taxon>Streptophyta</taxon>
        <taxon>Embryophyta</taxon>
        <taxon>Tracheophyta</taxon>
        <taxon>Spermatophyta</taxon>
        <taxon>Magnoliopsida</taxon>
        <taxon>Magnoliidae</taxon>
        <taxon>Laurales</taxon>
        <taxon>Lauraceae</taxon>
        <taxon>Persea</taxon>
    </lineage>
</organism>
<dbReference type="Proteomes" id="UP001234297">
    <property type="component" value="Chromosome 5"/>
</dbReference>
<accession>A0ACC2MAL5</accession>